<evidence type="ECO:0000259" key="3">
    <source>
        <dbReference type="PROSITE" id="PS50977"/>
    </source>
</evidence>
<dbReference type="PROSITE" id="PS50977">
    <property type="entry name" value="HTH_TETR_2"/>
    <property type="match status" value="1"/>
</dbReference>
<feature type="DNA-binding region" description="H-T-H motif" evidence="2">
    <location>
        <begin position="51"/>
        <end position="70"/>
    </location>
</feature>
<reference evidence="4" key="1">
    <citation type="journal article" date="2014" name="Int. J. Syst. Evol. Microbiol.">
        <title>Complete genome sequence of Corynebacterium casei LMG S-19264T (=DSM 44701T), isolated from a smear-ripened cheese.</title>
        <authorList>
            <consortium name="US DOE Joint Genome Institute (JGI-PGF)"/>
            <person name="Walter F."/>
            <person name="Albersmeier A."/>
            <person name="Kalinowski J."/>
            <person name="Ruckert C."/>
        </authorList>
    </citation>
    <scope>NUCLEOTIDE SEQUENCE</scope>
    <source>
        <strain evidence="4">CCM 7905</strain>
    </source>
</reference>
<proteinExistence type="predicted"/>
<evidence type="ECO:0000313" key="5">
    <source>
        <dbReference type="Proteomes" id="UP000654257"/>
    </source>
</evidence>
<evidence type="ECO:0000256" key="2">
    <source>
        <dbReference type="PROSITE-ProRule" id="PRU00335"/>
    </source>
</evidence>
<dbReference type="Gene3D" id="1.10.357.10">
    <property type="entry name" value="Tetracycline Repressor, domain 2"/>
    <property type="match status" value="1"/>
</dbReference>
<gene>
    <name evidence="4" type="ORF">GCM10007304_06080</name>
</gene>
<sequence length="200" mass="21628">MCPAPARSDYACCHSRVDNVRSQEERNDERRRTFLHAGIDLLGAVDGPAVNVRAVCAAAGVTERYFYQCFGDRDSFVRSVYEHVASEAHTALADTSGDPARAVAAFVTLMVDDPRRGRVLLIAPFADQALSSAGFGAVPAFVGLVSEHLPADLDEVDRRLTATAVVGALTGLFTSYLRGELDVDRDRFVAHCVSVTGRRL</sequence>
<dbReference type="SUPFAM" id="SSF46689">
    <property type="entry name" value="Homeodomain-like"/>
    <property type="match status" value="1"/>
</dbReference>
<dbReference type="InterPro" id="IPR001647">
    <property type="entry name" value="HTH_TetR"/>
</dbReference>
<comment type="caution">
    <text evidence="4">The sequence shown here is derived from an EMBL/GenBank/DDBJ whole genome shotgun (WGS) entry which is preliminary data.</text>
</comment>
<dbReference type="InterPro" id="IPR009057">
    <property type="entry name" value="Homeodomain-like_sf"/>
</dbReference>
<protein>
    <recommendedName>
        <fullName evidence="3">HTH tetR-type domain-containing protein</fullName>
    </recommendedName>
</protein>
<accession>A0A917CR18</accession>
<dbReference type="AlphaFoldDB" id="A0A917CR18"/>
<evidence type="ECO:0000256" key="1">
    <source>
        <dbReference type="ARBA" id="ARBA00023125"/>
    </source>
</evidence>
<name>A0A917CR18_9NOCA</name>
<keyword evidence="1 2" id="KW-0238">DNA-binding</keyword>
<organism evidence="4 5">
    <name type="scientific">Rhodococcoides trifolii</name>
    <dbReference type="NCBI Taxonomy" id="908250"/>
    <lineage>
        <taxon>Bacteria</taxon>
        <taxon>Bacillati</taxon>
        <taxon>Actinomycetota</taxon>
        <taxon>Actinomycetes</taxon>
        <taxon>Mycobacteriales</taxon>
        <taxon>Nocardiaceae</taxon>
        <taxon>Rhodococcoides</taxon>
    </lineage>
</organism>
<dbReference type="Proteomes" id="UP000654257">
    <property type="component" value="Unassembled WGS sequence"/>
</dbReference>
<feature type="domain" description="HTH tetR-type" evidence="3">
    <location>
        <begin position="28"/>
        <end position="88"/>
    </location>
</feature>
<reference evidence="4" key="2">
    <citation type="submission" date="2020-09" db="EMBL/GenBank/DDBJ databases">
        <authorList>
            <person name="Sun Q."/>
            <person name="Sedlacek I."/>
        </authorList>
    </citation>
    <scope>NUCLEOTIDE SEQUENCE</scope>
    <source>
        <strain evidence="4">CCM 7905</strain>
    </source>
</reference>
<keyword evidence="5" id="KW-1185">Reference proteome</keyword>
<dbReference type="EMBL" id="BMCU01000001">
    <property type="protein sequence ID" value="GGF95004.1"/>
    <property type="molecule type" value="Genomic_DNA"/>
</dbReference>
<dbReference type="GO" id="GO:0003677">
    <property type="term" value="F:DNA binding"/>
    <property type="evidence" value="ECO:0007669"/>
    <property type="project" value="UniProtKB-UniRule"/>
</dbReference>
<evidence type="ECO:0000313" key="4">
    <source>
        <dbReference type="EMBL" id="GGF95004.1"/>
    </source>
</evidence>